<evidence type="ECO:0000256" key="3">
    <source>
        <dbReference type="ARBA" id="ARBA00022729"/>
    </source>
</evidence>
<dbReference type="SUPFAM" id="SSF53850">
    <property type="entry name" value="Periplasmic binding protein-like II"/>
    <property type="match status" value="1"/>
</dbReference>
<keyword evidence="8" id="KW-1185">Reference proteome</keyword>
<feature type="region of interest" description="Disordered" evidence="4">
    <location>
        <begin position="1"/>
        <end position="43"/>
    </location>
</feature>
<dbReference type="Pfam" id="PF00497">
    <property type="entry name" value="SBP_bac_3"/>
    <property type="match status" value="1"/>
</dbReference>
<evidence type="ECO:0000256" key="1">
    <source>
        <dbReference type="ARBA" id="ARBA00010333"/>
    </source>
</evidence>
<gene>
    <name evidence="7" type="ORF">Mth01_12050</name>
</gene>
<dbReference type="PANTHER" id="PTHR30085">
    <property type="entry name" value="AMINO ACID ABC TRANSPORTER PERMEASE"/>
    <property type="match status" value="1"/>
</dbReference>
<dbReference type="GO" id="GO:0006865">
    <property type="term" value="P:amino acid transport"/>
    <property type="evidence" value="ECO:0007669"/>
    <property type="project" value="TreeGrafter"/>
</dbReference>
<evidence type="ECO:0000256" key="4">
    <source>
        <dbReference type="SAM" id="MobiDB-lite"/>
    </source>
</evidence>
<dbReference type="Proteomes" id="UP000610966">
    <property type="component" value="Unassembled WGS sequence"/>
</dbReference>
<accession>A0A8J3R7T9</accession>
<feature type="compositionally biased region" description="Basic and acidic residues" evidence="4">
    <location>
        <begin position="1"/>
        <end position="10"/>
    </location>
</feature>
<evidence type="ECO:0000256" key="5">
    <source>
        <dbReference type="SAM" id="Phobius"/>
    </source>
</evidence>
<sequence>MGDSRMDRMKAWRLSRRPKVAPTAEDADVTEDEPPLDVDPVVPPEERGRTLRLAGWLAAVTLAGVVAAWTIWATGSPTEADLREEARLVGKQELLIGVKDDSPGVALLDPKTGRYEGFDIEIAYMVAAELGFSPRQVRFLAIETEDRGRMQAMDRDGRFATVDLVVATFSVTAERTAQIYMSEPYLETEQTVVTRRDHEDVSSLGDLAGEKACTLATSTSEGKLREARATPVSKNRISECVAGLRAGKYDAVTTDAAILAGFVAKYANELRAHDIGLTTPERWGIATGRNRALRTLVNLALYRSYANPQDRRWEKAFDTYLAPLQQANGRQQVAMAEQPLIDEPDVRRWPWERDVP</sequence>
<dbReference type="AlphaFoldDB" id="A0A8J3R7T9"/>
<dbReference type="GO" id="GO:0005576">
    <property type="term" value="C:extracellular region"/>
    <property type="evidence" value="ECO:0007669"/>
    <property type="project" value="TreeGrafter"/>
</dbReference>
<dbReference type="PANTHER" id="PTHR30085:SF6">
    <property type="entry name" value="ABC TRANSPORTER GLUTAMINE-BINDING PROTEIN GLNH"/>
    <property type="match status" value="1"/>
</dbReference>
<dbReference type="InterPro" id="IPR051455">
    <property type="entry name" value="Bact_solute-bind_prot3"/>
</dbReference>
<keyword evidence="2" id="KW-0813">Transport</keyword>
<evidence type="ECO:0000313" key="8">
    <source>
        <dbReference type="Proteomes" id="UP000610966"/>
    </source>
</evidence>
<dbReference type="Gene3D" id="3.40.190.10">
    <property type="entry name" value="Periplasmic binding protein-like II"/>
    <property type="match status" value="2"/>
</dbReference>
<dbReference type="EMBL" id="BOOG01000011">
    <property type="protein sequence ID" value="GIH68952.1"/>
    <property type="molecule type" value="Genomic_DNA"/>
</dbReference>
<evidence type="ECO:0000256" key="2">
    <source>
        <dbReference type="ARBA" id="ARBA00022448"/>
    </source>
</evidence>
<comment type="similarity">
    <text evidence="1">Belongs to the bacterial solute-binding protein 3 family.</text>
</comment>
<dbReference type="GO" id="GO:0030288">
    <property type="term" value="C:outer membrane-bounded periplasmic space"/>
    <property type="evidence" value="ECO:0007669"/>
    <property type="project" value="TreeGrafter"/>
</dbReference>
<comment type="caution">
    <text evidence="7">The sequence shown here is derived from an EMBL/GenBank/DDBJ whole genome shotgun (WGS) entry which is preliminary data.</text>
</comment>
<keyword evidence="5" id="KW-1133">Transmembrane helix</keyword>
<feature type="compositionally biased region" description="Acidic residues" evidence="4">
    <location>
        <begin position="25"/>
        <end position="36"/>
    </location>
</feature>
<dbReference type="InterPro" id="IPR001638">
    <property type="entry name" value="Solute-binding_3/MltF_N"/>
</dbReference>
<keyword evidence="5" id="KW-0472">Membrane</keyword>
<dbReference type="SMART" id="SM00062">
    <property type="entry name" value="PBPb"/>
    <property type="match status" value="1"/>
</dbReference>
<proteinExistence type="inferred from homology"/>
<evidence type="ECO:0000259" key="6">
    <source>
        <dbReference type="SMART" id="SM00062"/>
    </source>
</evidence>
<feature type="domain" description="Solute-binding protein family 3/N-terminal" evidence="6">
    <location>
        <begin position="93"/>
        <end position="324"/>
    </location>
</feature>
<protein>
    <recommendedName>
        <fullName evidence="6">Solute-binding protein family 3/N-terminal domain-containing protein</fullName>
    </recommendedName>
</protein>
<reference evidence="7" key="1">
    <citation type="submission" date="2021-01" db="EMBL/GenBank/DDBJ databases">
        <title>Whole genome shotgun sequence of Sphaerimonospora thailandensis NBRC 107569.</title>
        <authorList>
            <person name="Komaki H."/>
            <person name="Tamura T."/>
        </authorList>
    </citation>
    <scope>NUCLEOTIDE SEQUENCE</scope>
    <source>
        <strain evidence="7">NBRC 107569</strain>
    </source>
</reference>
<keyword evidence="5" id="KW-0812">Transmembrane</keyword>
<name>A0A8J3R7T9_9ACTN</name>
<feature type="transmembrane region" description="Helical" evidence="5">
    <location>
        <begin position="53"/>
        <end position="72"/>
    </location>
</feature>
<keyword evidence="3" id="KW-0732">Signal</keyword>
<evidence type="ECO:0000313" key="7">
    <source>
        <dbReference type="EMBL" id="GIH68952.1"/>
    </source>
</evidence>
<organism evidence="7 8">
    <name type="scientific">Sphaerimonospora thailandensis</name>
    <dbReference type="NCBI Taxonomy" id="795644"/>
    <lineage>
        <taxon>Bacteria</taxon>
        <taxon>Bacillati</taxon>
        <taxon>Actinomycetota</taxon>
        <taxon>Actinomycetes</taxon>
        <taxon>Streptosporangiales</taxon>
        <taxon>Streptosporangiaceae</taxon>
        <taxon>Sphaerimonospora</taxon>
    </lineage>
</organism>